<reference evidence="1" key="1">
    <citation type="submission" date="2019-11" db="UniProtKB">
        <authorList>
            <consortium name="WormBaseParasite"/>
        </authorList>
    </citation>
    <scope>IDENTIFICATION</scope>
</reference>
<protein>
    <submittedName>
        <fullName evidence="1">Uncharacterized protein</fullName>
    </submittedName>
</protein>
<dbReference type="WBParaSite" id="MCU_000738-RA">
    <property type="protein sequence ID" value="MCU_000738-RA"/>
    <property type="gene ID" value="MCU_000738"/>
</dbReference>
<accession>A0A5K3EJX5</accession>
<name>A0A5K3EJX5_MESCO</name>
<evidence type="ECO:0000313" key="1">
    <source>
        <dbReference type="WBParaSite" id="MCU_000738-RA"/>
    </source>
</evidence>
<sequence>MRFFDFLIVHRLLQQNNLFWVNRTNIPCNGSVCSAYFKPGTLISAKVDLPFQLVANRPVFSSLLCNRTREICTEFEQEIITLAGTFGAFVVNKIVFDCYPPGFSTLEVVRVGQEVPQASEKNKALSPHYITVRPDGRIDGSPQIAVACHHSGILEPYLSTGVIKRSLLTPISVDGKCPEKAVCHRKIQRVSFHGLMEQRVRAYSLKGAFPEEEIKVLLIPSDSGINHNP</sequence>
<dbReference type="AlphaFoldDB" id="A0A5K3EJX5"/>
<organism evidence="1">
    <name type="scientific">Mesocestoides corti</name>
    <name type="common">Flatworm</name>
    <dbReference type="NCBI Taxonomy" id="53468"/>
    <lineage>
        <taxon>Eukaryota</taxon>
        <taxon>Metazoa</taxon>
        <taxon>Spiralia</taxon>
        <taxon>Lophotrochozoa</taxon>
        <taxon>Platyhelminthes</taxon>
        <taxon>Cestoda</taxon>
        <taxon>Eucestoda</taxon>
        <taxon>Cyclophyllidea</taxon>
        <taxon>Mesocestoididae</taxon>
        <taxon>Mesocestoides</taxon>
    </lineage>
</organism>
<proteinExistence type="predicted"/>